<proteinExistence type="predicted"/>
<gene>
    <name evidence="1" type="ORF">C666_11360</name>
</gene>
<dbReference type="RefSeq" id="WP_004338704.1">
    <property type="nucleotide sequence ID" value="NZ_AMXE01000040.1"/>
</dbReference>
<reference evidence="1 2" key="1">
    <citation type="submission" date="2012-09" db="EMBL/GenBank/DDBJ databases">
        <title>Draft Genome Sequences of 6 Strains from Genus Thauera.</title>
        <authorList>
            <person name="Liu B."/>
            <person name="Shapleigh J.P."/>
            <person name="Frostegard A.H."/>
        </authorList>
    </citation>
    <scope>NUCLEOTIDE SEQUENCE [LARGE SCALE GENOMIC DNA]</scope>
    <source>
        <strain evidence="2">47Lol / DSM 12138</strain>
    </source>
</reference>
<dbReference type="AlphaFoldDB" id="N6YY12"/>
<evidence type="ECO:0000313" key="2">
    <source>
        <dbReference type="Proteomes" id="UP000013232"/>
    </source>
</evidence>
<dbReference type="eggNOG" id="ENOG50346VU">
    <property type="taxonomic scope" value="Bacteria"/>
</dbReference>
<dbReference type="InterPro" id="IPR023393">
    <property type="entry name" value="START-like_dom_sf"/>
</dbReference>
<sequence>MHQIVTHHDFDAPAATLWAYLADFANIERWWPTARPEVQIERVELEGEGIGLVRHIYNKGYSAPVSERLDFQDPETMSYRLSIVGQRPAGLTEYQATGRIEALGDGRSRLHYHSVFATASGKPDEAEAFLRMAYALMFEGLAEAAARDA</sequence>
<keyword evidence="2" id="KW-1185">Reference proteome</keyword>
<dbReference type="OrthoDB" id="1364128at2"/>
<dbReference type="Pfam" id="PF10604">
    <property type="entry name" value="Polyketide_cyc2"/>
    <property type="match status" value="1"/>
</dbReference>
<dbReference type="Gene3D" id="3.30.530.20">
    <property type="match status" value="1"/>
</dbReference>
<protein>
    <submittedName>
        <fullName evidence="1">Polyketide cyclase/dehydrase and lipid transport</fullName>
    </submittedName>
</protein>
<dbReference type="EMBL" id="AMXE01000040">
    <property type="protein sequence ID" value="ENO87287.1"/>
    <property type="molecule type" value="Genomic_DNA"/>
</dbReference>
<dbReference type="CDD" id="cd07821">
    <property type="entry name" value="PYR_PYL_RCAR_like"/>
    <property type="match status" value="1"/>
</dbReference>
<evidence type="ECO:0000313" key="1">
    <source>
        <dbReference type="EMBL" id="ENO87287.1"/>
    </source>
</evidence>
<organism evidence="1 2">
    <name type="scientific">Thauera linaloolentis (strain DSM 12138 / JCM 21573 / CCUG 41526 / CIP 105981 / IAM 15112 / NBRC 102519 / 47Lol)</name>
    <dbReference type="NCBI Taxonomy" id="1123367"/>
    <lineage>
        <taxon>Bacteria</taxon>
        <taxon>Pseudomonadati</taxon>
        <taxon>Pseudomonadota</taxon>
        <taxon>Betaproteobacteria</taxon>
        <taxon>Rhodocyclales</taxon>
        <taxon>Zoogloeaceae</taxon>
        <taxon>Thauera</taxon>
    </lineage>
</organism>
<dbReference type="SUPFAM" id="SSF55961">
    <property type="entry name" value="Bet v1-like"/>
    <property type="match status" value="1"/>
</dbReference>
<dbReference type="InterPro" id="IPR019587">
    <property type="entry name" value="Polyketide_cyclase/dehydratase"/>
</dbReference>
<accession>N6YY12</accession>
<dbReference type="STRING" id="1123367.GCA_000621305_02725"/>
<dbReference type="Proteomes" id="UP000013232">
    <property type="component" value="Unassembled WGS sequence"/>
</dbReference>
<comment type="caution">
    <text evidence="1">The sequence shown here is derived from an EMBL/GenBank/DDBJ whole genome shotgun (WGS) entry which is preliminary data.</text>
</comment>
<name>N6YY12_THAL4</name>